<dbReference type="Pfam" id="PF18701">
    <property type="entry name" value="DUF5641"/>
    <property type="match status" value="1"/>
</dbReference>
<feature type="region of interest" description="Disordered" evidence="1">
    <location>
        <begin position="81"/>
        <end position="118"/>
    </location>
</feature>
<dbReference type="InterPro" id="IPR040676">
    <property type="entry name" value="DUF5641"/>
</dbReference>
<reference evidence="3 4" key="2">
    <citation type="submission" date="2018-11" db="EMBL/GenBank/DDBJ databases">
        <authorList>
            <consortium name="Pathogen Informatics"/>
        </authorList>
    </citation>
    <scope>NUCLEOTIDE SEQUENCE [LARGE SCALE GENOMIC DNA]</scope>
</reference>
<dbReference type="Proteomes" id="UP000271098">
    <property type="component" value="Unassembled WGS sequence"/>
</dbReference>
<dbReference type="OrthoDB" id="5870116at2759"/>
<proteinExistence type="predicted"/>
<feature type="domain" description="DUF5641" evidence="2">
    <location>
        <begin position="11"/>
        <end position="82"/>
    </location>
</feature>
<protein>
    <submittedName>
        <fullName evidence="5">DUF5641 domain-containing protein</fullName>
    </submittedName>
</protein>
<gene>
    <name evidence="3" type="ORF">GPUH_LOCUS27073</name>
</gene>
<evidence type="ECO:0000313" key="4">
    <source>
        <dbReference type="Proteomes" id="UP000271098"/>
    </source>
</evidence>
<accession>A0A183F1I0</accession>
<keyword evidence="4" id="KW-1185">Reference proteome</keyword>
<feature type="compositionally biased region" description="Polar residues" evidence="1">
    <location>
        <begin position="102"/>
        <end position="115"/>
    </location>
</feature>
<evidence type="ECO:0000313" key="5">
    <source>
        <dbReference type="WBParaSite" id="GPUH_0002710101-mRNA-1"/>
    </source>
</evidence>
<evidence type="ECO:0000259" key="2">
    <source>
        <dbReference type="Pfam" id="PF18701"/>
    </source>
</evidence>
<reference evidence="5" key="1">
    <citation type="submission" date="2016-06" db="UniProtKB">
        <authorList>
            <consortium name="WormBaseParasite"/>
        </authorList>
    </citation>
    <scope>IDENTIFICATION</scope>
</reference>
<sequence length="150" mass="17274">MQRGEELLDYWKATLKVLNSFWETWRRDYLTSLRERTQVEHRNPRGAVNYSPRLNEVVLIDEKEIPRGVWKMGRIVNEEDTTKEKREMVTGECEGEAKKTAESTAINNDGPISSRTRSHDVAAIKQQISKLESNNRLDGTLAGVFQAVVR</sequence>
<organism evidence="5">
    <name type="scientific">Gongylonema pulchrum</name>
    <dbReference type="NCBI Taxonomy" id="637853"/>
    <lineage>
        <taxon>Eukaryota</taxon>
        <taxon>Metazoa</taxon>
        <taxon>Ecdysozoa</taxon>
        <taxon>Nematoda</taxon>
        <taxon>Chromadorea</taxon>
        <taxon>Rhabditida</taxon>
        <taxon>Spirurina</taxon>
        <taxon>Spiruromorpha</taxon>
        <taxon>Spiruroidea</taxon>
        <taxon>Gongylonematidae</taxon>
        <taxon>Gongylonema</taxon>
    </lineage>
</organism>
<evidence type="ECO:0000313" key="3">
    <source>
        <dbReference type="EMBL" id="VDN49906.1"/>
    </source>
</evidence>
<dbReference type="EMBL" id="UYRT01118282">
    <property type="protein sequence ID" value="VDN49906.1"/>
    <property type="molecule type" value="Genomic_DNA"/>
</dbReference>
<dbReference type="AlphaFoldDB" id="A0A183F1I0"/>
<evidence type="ECO:0000256" key="1">
    <source>
        <dbReference type="SAM" id="MobiDB-lite"/>
    </source>
</evidence>
<dbReference type="WBParaSite" id="GPUH_0002710101-mRNA-1">
    <property type="protein sequence ID" value="GPUH_0002710101-mRNA-1"/>
    <property type="gene ID" value="GPUH_0002710101"/>
</dbReference>
<feature type="compositionally biased region" description="Basic and acidic residues" evidence="1">
    <location>
        <begin position="81"/>
        <end position="101"/>
    </location>
</feature>
<name>A0A183F1I0_9BILA</name>